<gene>
    <name evidence="2" type="ORF">TAV2_LOCUS21879</name>
</gene>
<reference evidence="2 3" key="1">
    <citation type="submission" date="2022-03" db="EMBL/GenBank/DDBJ databases">
        <authorList>
            <person name="Nunn A."/>
            <person name="Chopra R."/>
            <person name="Nunn A."/>
            <person name="Contreras Garrido A."/>
        </authorList>
    </citation>
    <scope>NUCLEOTIDE SEQUENCE [LARGE SCALE GENOMIC DNA]</scope>
</reference>
<protein>
    <submittedName>
        <fullName evidence="2">Uncharacterized protein</fullName>
    </submittedName>
</protein>
<evidence type="ECO:0000313" key="3">
    <source>
        <dbReference type="Proteomes" id="UP000836841"/>
    </source>
</evidence>
<name>A0AAU9SU54_THLAR</name>
<evidence type="ECO:0000256" key="1">
    <source>
        <dbReference type="SAM" id="SignalP"/>
    </source>
</evidence>
<feature type="chain" id="PRO_5043672935" evidence="1">
    <location>
        <begin position="26"/>
        <end position="76"/>
    </location>
</feature>
<dbReference type="Proteomes" id="UP000836841">
    <property type="component" value="Chromosome 6"/>
</dbReference>
<keyword evidence="1" id="KW-0732">Signal</keyword>
<organism evidence="2 3">
    <name type="scientific">Thlaspi arvense</name>
    <name type="common">Field penny-cress</name>
    <dbReference type="NCBI Taxonomy" id="13288"/>
    <lineage>
        <taxon>Eukaryota</taxon>
        <taxon>Viridiplantae</taxon>
        <taxon>Streptophyta</taxon>
        <taxon>Embryophyta</taxon>
        <taxon>Tracheophyta</taxon>
        <taxon>Spermatophyta</taxon>
        <taxon>Magnoliopsida</taxon>
        <taxon>eudicotyledons</taxon>
        <taxon>Gunneridae</taxon>
        <taxon>Pentapetalae</taxon>
        <taxon>rosids</taxon>
        <taxon>malvids</taxon>
        <taxon>Brassicales</taxon>
        <taxon>Brassicaceae</taxon>
        <taxon>Thlaspideae</taxon>
        <taxon>Thlaspi</taxon>
    </lineage>
</organism>
<feature type="signal peptide" evidence="1">
    <location>
        <begin position="1"/>
        <end position="25"/>
    </location>
</feature>
<evidence type="ECO:0000313" key="2">
    <source>
        <dbReference type="EMBL" id="CAH2070478.1"/>
    </source>
</evidence>
<accession>A0AAU9SU54</accession>
<dbReference type="AlphaFoldDB" id="A0AAU9SU54"/>
<dbReference type="EMBL" id="OU466862">
    <property type="protein sequence ID" value="CAH2070478.1"/>
    <property type="molecule type" value="Genomic_DNA"/>
</dbReference>
<keyword evidence="3" id="KW-1185">Reference proteome</keyword>
<sequence length="76" mass="8565">MEKISMKFVFVIFLAVMSTVTNVEAKRLLPEEAPQFVFHHDDSLQTVKPPTQLQEASCKPKCVQCVVTEPFAHSVC</sequence>
<proteinExistence type="predicted"/>